<dbReference type="InterPro" id="IPR036179">
    <property type="entry name" value="Ig-like_dom_sf"/>
</dbReference>
<proteinExistence type="predicted"/>
<dbReference type="SUPFAM" id="SSF48726">
    <property type="entry name" value="Immunoglobulin"/>
    <property type="match status" value="2"/>
</dbReference>
<evidence type="ECO:0000313" key="4">
    <source>
        <dbReference type="EMBL" id="MEQ2288417.1"/>
    </source>
</evidence>
<dbReference type="InterPro" id="IPR003599">
    <property type="entry name" value="Ig_sub"/>
</dbReference>
<dbReference type="EMBL" id="JAHRIP010020802">
    <property type="protein sequence ID" value="MEQ2288417.1"/>
    <property type="molecule type" value="Genomic_DNA"/>
</dbReference>
<dbReference type="InterPro" id="IPR007110">
    <property type="entry name" value="Ig-like_dom"/>
</dbReference>
<feature type="domain" description="Ig-like" evidence="3">
    <location>
        <begin position="136"/>
        <end position="205"/>
    </location>
</feature>
<keyword evidence="5" id="KW-1185">Reference proteome</keyword>
<feature type="non-terminal residue" evidence="4">
    <location>
        <position position="226"/>
    </location>
</feature>
<evidence type="ECO:0000313" key="5">
    <source>
        <dbReference type="Proteomes" id="UP001469553"/>
    </source>
</evidence>
<name>A0ABV0Y3Q1_9TELE</name>
<gene>
    <name evidence="4" type="ORF">AMECASPLE_022373</name>
</gene>
<evidence type="ECO:0000256" key="2">
    <source>
        <dbReference type="ARBA" id="ARBA00023157"/>
    </source>
</evidence>
<sequence>YDTFLFSITADRPRATVTAGPTTIQVGGIVTLSCYVETSAEFSNEVVVTQQPKWPQIFSGETITLTCEVQGRETSEWTYEWRRSGSFIYQSQEKNLTFSVYESNSGDYRCLCLLKDDSHSSTQWSEPITLSVLRKPKAQLSADSTELPVGGSVTLTCSVNSSSSFGWKYFWYRGEKSPEPLTTRDAVFLSNGQITVSYKGLFWCRGGRGEPVYYTHFSDHISISKS</sequence>
<dbReference type="InterPro" id="IPR050488">
    <property type="entry name" value="Ig_Fc_receptor"/>
</dbReference>
<evidence type="ECO:0000256" key="1">
    <source>
        <dbReference type="ARBA" id="ARBA00022729"/>
    </source>
</evidence>
<dbReference type="SMART" id="SM00409">
    <property type="entry name" value="IG"/>
    <property type="match status" value="2"/>
</dbReference>
<accession>A0ABV0Y3Q1</accession>
<dbReference type="PANTHER" id="PTHR11481:SF64">
    <property type="entry name" value="FC RECEPTOR-LIKE PROTEIN 4"/>
    <property type="match status" value="1"/>
</dbReference>
<keyword evidence="2" id="KW-1015">Disulfide bond</keyword>
<feature type="non-terminal residue" evidence="4">
    <location>
        <position position="1"/>
    </location>
</feature>
<dbReference type="Proteomes" id="UP001469553">
    <property type="component" value="Unassembled WGS sequence"/>
</dbReference>
<dbReference type="PANTHER" id="PTHR11481">
    <property type="entry name" value="IMMUNOGLOBULIN FC RECEPTOR"/>
    <property type="match status" value="1"/>
</dbReference>
<protein>
    <recommendedName>
        <fullName evidence="3">Ig-like domain-containing protein</fullName>
    </recommendedName>
</protein>
<reference evidence="4 5" key="1">
    <citation type="submission" date="2021-06" db="EMBL/GenBank/DDBJ databases">
        <authorList>
            <person name="Palmer J.M."/>
        </authorList>
    </citation>
    <scope>NUCLEOTIDE SEQUENCE [LARGE SCALE GENOMIC DNA]</scope>
    <source>
        <strain evidence="4 5">AS_MEX2019</strain>
        <tissue evidence="4">Muscle</tissue>
    </source>
</reference>
<feature type="domain" description="Ig-like" evidence="3">
    <location>
        <begin position="60"/>
        <end position="110"/>
    </location>
</feature>
<evidence type="ECO:0000259" key="3">
    <source>
        <dbReference type="PROSITE" id="PS50835"/>
    </source>
</evidence>
<dbReference type="InterPro" id="IPR013783">
    <property type="entry name" value="Ig-like_fold"/>
</dbReference>
<organism evidence="4 5">
    <name type="scientific">Ameca splendens</name>
    <dbReference type="NCBI Taxonomy" id="208324"/>
    <lineage>
        <taxon>Eukaryota</taxon>
        <taxon>Metazoa</taxon>
        <taxon>Chordata</taxon>
        <taxon>Craniata</taxon>
        <taxon>Vertebrata</taxon>
        <taxon>Euteleostomi</taxon>
        <taxon>Actinopterygii</taxon>
        <taxon>Neopterygii</taxon>
        <taxon>Teleostei</taxon>
        <taxon>Neoteleostei</taxon>
        <taxon>Acanthomorphata</taxon>
        <taxon>Ovalentaria</taxon>
        <taxon>Atherinomorphae</taxon>
        <taxon>Cyprinodontiformes</taxon>
        <taxon>Goodeidae</taxon>
        <taxon>Ameca</taxon>
    </lineage>
</organism>
<dbReference type="PROSITE" id="PS50835">
    <property type="entry name" value="IG_LIKE"/>
    <property type="match status" value="2"/>
</dbReference>
<keyword evidence="1" id="KW-0732">Signal</keyword>
<comment type="caution">
    <text evidence="4">The sequence shown here is derived from an EMBL/GenBank/DDBJ whole genome shotgun (WGS) entry which is preliminary data.</text>
</comment>
<dbReference type="Pfam" id="PF13895">
    <property type="entry name" value="Ig_2"/>
    <property type="match status" value="2"/>
</dbReference>
<dbReference type="Gene3D" id="2.60.40.10">
    <property type="entry name" value="Immunoglobulins"/>
    <property type="match status" value="2"/>
</dbReference>